<dbReference type="AlphaFoldDB" id="A0A0S6UEC2"/>
<dbReference type="EMBL" id="DF238840">
    <property type="protein sequence ID" value="GAF26099.1"/>
    <property type="molecule type" value="Genomic_DNA"/>
</dbReference>
<dbReference type="Gene3D" id="3.30.160.250">
    <property type="match status" value="1"/>
</dbReference>
<dbReference type="RefSeq" id="WP_011391951.1">
    <property type="nucleotide sequence ID" value="NZ_DF238840.1"/>
</dbReference>
<name>A0A0S6UEC2_NEOTH</name>
<reference evidence="1" key="1">
    <citation type="journal article" date="2014" name="Gene">
        <title>Genome-guided analysis of transformation efficiency and carbon dioxide assimilation by Moorella thermoacetica Y72.</title>
        <authorList>
            <person name="Tsukahara K."/>
            <person name="Kita A."/>
            <person name="Nakashimada Y."/>
            <person name="Hoshino T."/>
            <person name="Murakami K."/>
        </authorList>
    </citation>
    <scope>NUCLEOTIDE SEQUENCE [LARGE SCALE GENOMIC DNA]</scope>
    <source>
        <strain evidence="1">Y72</strain>
    </source>
</reference>
<organism evidence="1">
    <name type="scientific">Moorella thermoacetica Y72</name>
    <dbReference type="NCBI Taxonomy" id="1325331"/>
    <lineage>
        <taxon>Bacteria</taxon>
        <taxon>Bacillati</taxon>
        <taxon>Bacillota</taxon>
        <taxon>Clostridia</taxon>
        <taxon>Neomoorellales</taxon>
        <taxon>Neomoorellaceae</taxon>
        <taxon>Neomoorella</taxon>
    </lineage>
</organism>
<accession>A0A0S6UEC2</accession>
<proteinExistence type="predicted"/>
<dbReference type="GO" id="GO:0016853">
    <property type="term" value="F:isomerase activity"/>
    <property type="evidence" value="ECO:0007669"/>
    <property type="project" value="UniProtKB-KW"/>
</dbReference>
<evidence type="ECO:0000313" key="1">
    <source>
        <dbReference type="EMBL" id="GAF26099.1"/>
    </source>
</evidence>
<dbReference type="Proteomes" id="UP000063718">
    <property type="component" value="Unassembled WGS sequence"/>
</dbReference>
<dbReference type="GeneID" id="45616449"/>
<sequence>MDKEIIFLVEEAPEGGYTARALGHSIFTEGEALDEIRSNVRDAVRCYFGDKDMPRVIRLHIVKDEVIAV</sequence>
<protein>
    <submittedName>
        <fullName evidence="1">Sugar phosphate isomerases/epimerases</fullName>
    </submittedName>
</protein>
<gene>
    <name evidence="1" type="ORF">MTY_1437</name>
</gene>
<keyword evidence="1" id="KW-0413">Isomerase</keyword>